<dbReference type="Proteomes" id="UP001156102">
    <property type="component" value="Unassembled WGS sequence"/>
</dbReference>
<dbReference type="AlphaFoldDB" id="A0AA41XEC3"/>
<accession>A0AA41XEC3</accession>
<proteinExistence type="predicted"/>
<dbReference type="RefSeq" id="WP_254760462.1">
    <property type="nucleotide sequence ID" value="NZ_JANCLT010000012.1"/>
</dbReference>
<gene>
    <name evidence="1" type="ORF">NK662_18675</name>
</gene>
<sequence length="56" mass="6187">MCEICGGTHVHFVQSGYVARWGPCPVCGPMPKEQWDREVEQLQQMIAALQQGDLAG</sequence>
<comment type="caution">
    <text evidence="1">The sequence shown here is derived from an EMBL/GenBank/DDBJ whole genome shotgun (WGS) entry which is preliminary data.</text>
</comment>
<name>A0AA41XEC3_9BACI</name>
<keyword evidence="2" id="KW-1185">Reference proteome</keyword>
<reference evidence="1" key="1">
    <citation type="submission" date="2022-07" db="EMBL/GenBank/DDBJ databases">
        <authorList>
            <person name="Li W.-J."/>
            <person name="Deng Q.-Q."/>
        </authorList>
    </citation>
    <scope>NUCLEOTIDE SEQUENCE</scope>
    <source>
        <strain evidence="1">SYSU M60031</strain>
    </source>
</reference>
<protein>
    <submittedName>
        <fullName evidence="1">Uncharacterized protein</fullName>
    </submittedName>
</protein>
<organism evidence="1 2">
    <name type="scientific">Ectobacillus ponti</name>
    <dbReference type="NCBI Taxonomy" id="2961894"/>
    <lineage>
        <taxon>Bacteria</taxon>
        <taxon>Bacillati</taxon>
        <taxon>Bacillota</taxon>
        <taxon>Bacilli</taxon>
        <taxon>Bacillales</taxon>
        <taxon>Bacillaceae</taxon>
        <taxon>Ectobacillus</taxon>
    </lineage>
</organism>
<evidence type="ECO:0000313" key="2">
    <source>
        <dbReference type="Proteomes" id="UP001156102"/>
    </source>
</evidence>
<dbReference type="EMBL" id="JANCLT010000012">
    <property type="protein sequence ID" value="MCP8970546.1"/>
    <property type="molecule type" value="Genomic_DNA"/>
</dbReference>
<evidence type="ECO:0000313" key="1">
    <source>
        <dbReference type="EMBL" id="MCP8970546.1"/>
    </source>
</evidence>